<gene>
    <name evidence="1" type="ORF">F5876DRAFT_54308</name>
</gene>
<reference evidence="1" key="1">
    <citation type="submission" date="2022-09" db="EMBL/GenBank/DDBJ databases">
        <title>A Global Phylogenomic Analysis of the Shiitake Genus Lentinula.</title>
        <authorList>
            <consortium name="DOE Joint Genome Institute"/>
            <person name="Sierra-Patev S."/>
            <person name="Min B."/>
            <person name="Naranjo-Ortiz M."/>
            <person name="Looney B."/>
            <person name="Konkel Z."/>
            <person name="Slot J.C."/>
            <person name="Sakamoto Y."/>
            <person name="Steenwyk J.L."/>
            <person name="Rokas A."/>
            <person name="Carro J."/>
            <person name="Camarero S."/>
            <person name="Ferreira P."/>
            <person name="Molpeceres G."/>
            <person name="Ruiz-Duenas F.J."/>
            <person name="Serrano A."/>
            <person name="Henrissat B."/>
            <person name="Drula E."/>
            <person name="Hughes K.W."/>
            <person name="Mata J.L."/>
            <person name="Ishikawa N.K."/>
            <person name="Vargas-Isla R."/>
            <person name="Ushijima S."/>
            <person name="Smith C.A."/>
            <person name="Ahrendt S."/>
            <person name="Andreopoulos W."/>
            <person name="He G."/>
            <person name="Labutti K."/>
            <person name="Lipzen A."/>
            <person name="Ng V."/>
            <person name="Riley R."/>
            <person name="Sandor L."/>
            <person name="Barry K."/>
            <person name="Martinez A.T."/>
            <person name="Xiao Y."/>
            <person name="Gibbons J.G."/>
            <person name="Terashima K."/>
            <person name="Grigoriev I.V."/>
            <person name="Hibbett D.S."/>
        </authorList>
    </citation>
    <scope>NUCLEOTIDE SEQUENCE</scope>
    <source>
        <strain evidence="1">TMI1499</strain>
    </source>
</reference>
<sequence length="269" mass="31115">MKPLPQKQGLTILWSTTKAASVLEQEWRAWSNNDSVIAKSGDRCKIGSWVVVQKTSDMDFHIGRIAELLSPLPSPTNFTTKPSNVITIERFILGPIRHPHFNMPVLHRQQGDPEAEYLVLFRLSVQHDCRSMLCSATGTRAVIQERKTTERTTQYIEHTDDKRFVINMHALHNANSIRTLLPRNLTKPIPLHSDREKWHHDIATSLRTTQTEKRKKTQEKHKKTLEENQQRKQAHRAQIEGSILDNDQESENSDEEEEIIAKPATKRKW</sequence>
<evidence type="ECO:0000313" key="2">
    <source>
        <dbReference type="Proteomes" id="UP001163835"/>
    </source>
</evidence>
<protein>
    <submittedName>
        <fullName evidence="1">Uncharacterized protein</fullName>
    </submittedName>
</protein>
<dbReference type="Proteomes" id="UP001163835">
    <property type="component" value="Unassembled WGS sequence"/>
</dbReference>
<organism evidence="1 2">
    <name type="scientific">Lentinula aff. lateritia</name>
    <dbReference type="NCBI Taxonomy" id="2804960"/>
    <lineage>
        <taxon>Eukaryota</taxon>
        <taxon>Fungi</taxon>
        <taxon>Dikarya</taxon>
        <taxon>Basidiomycota</taxon>
        <taxon>Agaricomycotina</taxon>
        <taxon>Agaricomycetes</taxon>
        <taxon>Agaricomycetidae</taxon>
        <taxon>Agaricales</taxon>
        <taxon>Marasmiineae</taxon>
        <taxon>Omphalotaceae</taxon>
        <taxon>Lentinula</taxon>
    </lineage>
</organism>
<proteinExistence type="predicted"/>
<comment type="caution">
    <text evidence="1">The sequence shown here is derived from an EMBL/GenBank/DDBJ whole genome shotgun (WGS) entry which is preliminary data.</text>
</comment>
<evidence type="ECO:0000313" key="1">
    <source>
        <dbReference type="EMBL" id="KAJ3803570.1"/>
    </source>
</evidence>
<accession>A0ACC1TFT1</accession>
<name>A0ACC1TFT1_9AGAR</name>
<dbReference type="EMBL" id="MU797292">
    <property type="protein sequence ID" value="KAJ3803570.1"/>
    <property type="molecule type" value="Genomic_DNA"/>
</dbReference>
<keyword evidence="2" id="KW-1185">Reference proteome</keyword>